<organism evidence="2 3">
    <name type="scientific">Parachaetomium inaequale</name>
    <dbReference type="NCBI Taxonomy" id="2588326"/>
    <lineage>
        <taxon>Eukaryota</taxon>
        <taxon>Fungi</taxon>
        <taxon>Dikarya</taxon>
        <taxon>Ascomycota</taxon>
        <taxon>Pezizomycotina</taxon>
        <taxon>Sordariomycetes</taxon>
        <taxon>Sordariomycetidae</taxon>
        <taxon>Sordariales</taxon>
        <taxon>Chaetomiaceae</taxon>
        <taxon>Parachaetomium</taxon>
    </lineage>
</organism>
<accession>A0AAN6P944</accession>
<evidence type="ECO:0000313" key="3">
    <source>
        <dbReference type="Proteomes" id="UP001303115"/>
    </source>
</evidence>
<dbReference type="Proteomes" id="UP001303115">
    <property type="component" value="Unassembled WGS sequence"/>
</dbReference>
<reference evidence="3" key="1">
    <citation type="journal article" date="2023" name="Mol. Phylogenet. Evol.">
        <title>Genome-scale phylogeny and comparative genomics of the fungal order Sordariales.</title>
        <authorList>
            <person name="Hensen N."/>
            <person name="Bonometti L."/>
            <person name="Westerberg I."/>
            <person name="Brannstrom I.O."/>
            <person name="Guillou S."/>
            <person name="Cros-Aarteil S."/>
            <person name="Calhoun S."/>
            <person name="Haridas S."/>
            <person name="Kuo A."/>
            <person name="Mondo S."/>
            <person name="Pangilinan J."/>
            <person name="Riley R."/>
            <person name="LaButti K."/>
            <person name="Andreopoulos B."/>
            <person name="Lipzen A."/>
            <person name="Chen C."/>
            <person name="Yan M."/>
            <person name="Daum C."/>
            <person name="Ng V."/>
            <person name="Clum A."/>
            <person name="Steindorff A."/>
            <person name="Ohm R.A."/>
            <person name="Martin F."/>
            <person name="Silar P."/>
            <person name="Natvig D.O."/>
            <person name="Lalanne C."/>
            <person name="Gautier V."/>
            <person name="Ament-Velasquez S.L."/>
            <person name="Kruys A."/>
            <person name="Hutchinson M.I."/>
            <person name="Powell A.J."/>
            <person name="Barry K."/>
            <person name="Miller A.N."/>
            <person name="Grigoriev I.V."/>
            <person name="Debuchy R."/>
            <person name="Gladieux P."/>
            <person name="Hiltunen Thoren M."/>
            <person name="Johannesson H."/>
        </authorList>
    </citation>
    <scope>NUCLEOTIDE SEQUENCE [LARGE SCALE GENOMIC DNA]</scope>
    <source>
        <strain evidence="3">CBS 284.82</strain>
    </source>
</reference>
<dbReference type="AlphaFoldDB" id="A0AAN6P944"/>
<dbReference type="EMBL" id="MU854556">
    <property type="protein sequence ID" value="KAK4033035.1"/>
    <property type="molecule type" value="Genomic_DNA"/>
</dbReference>
<feature type="region of interest" description="Disordered" evidence="1">
    <location>
        <begin position="12"/>
        <end position="39"/>
    </location>
</feature>
<proteinExistence type="predicted"/>
<comment type="caution">
    <text evidence="2">The sequence shown here is derived from an EMBL/GenBank/DDBJ whole genome shotgun (WGS) entry which is preliminary data.</text>
</comment>
<evidence type="ECO:0000313" key="2">
    <source>
        <dbReference type="EMBL" id="KAK4033035.1"/>
    </source>
</evidence>
<protein>
    <recommendedName>
        <fullName evidence="4">RRM domain-containing protein</fullName>
    </recommendedName>
</protein>
<sequence length="301" mass="33186">MLTEFFSAAFENTQNTDQDSGAAAVPPQPLYNHNPASSAFPTRNEDNAIALAADNQDVGPAAFFPMQMRRVMNGQLLDAPRAPRHEYEAAGVSYNYRGDISNPKNLSADIPNDCNCSFWVRRLPPSTTVTSLLAAIRGTGRVYCTVITPPNPLRGFNTAAAKVVFFELAAARRFWDTYGSGGRFRIPFVVVGGRPAIVERNRTKVAESDLPRHVSRVVLVSGAEELLNVDEMLAEFAAKFSFEIDDIFVTTEYRPSADGPQQVCTIEFRFGSFRCQAQSAYHMISGRPGLSVRYGRDPCDQ</sequence>
<keyword evidence="3" id="KW-1185">Reference proteome</keyword>
<name>A0AAN6P944_9PEZI</name>
<evidence type="ECO:0000256" key="1">
    <source>
        <dbReference type="SAM" id="MobiDB-lite"/>
    </source>
</evidence>
<gene>
    <name evidence="2" type="ORF">C8A01DRAFT_19961</name>
</gene>
<evidence type="ECO:0008006" key="4">
    <source>
        <dbReference type="Google" id="ProtNLM"/>
    </source>
</evidence>